<comment type="caution">
    <text evidence="1">The sequence shown here is derived from an EMBL/GenBank/DDBJ whole genome shotgun (WGS) entry which is preliminary data.</text>
</comment>
<dbReference type="Proteomes" id="UP000304953">
    <property type="component" value="Unassembled WGS sequence"/>
</dbReference>
<name>A0AC61RYF3_9FIRM</name>
<evidence type="ECO:0000313" key="2">
    <source>
        <dbReference type="Proteomes" id="UP000304953"/>
    </source>
</evidence>
<accession>A0AC61RYF3</accession>
<keyword evidence="2" id="KW-1185">Reference proteome</keyword>
<proteinExistence type="predicted"/>
<sequence>MLVLFDVIIFIYGIYTIYSSVNMKRTGQLNSWFTGTANTSIRDARGYIDYMYGRTIVMGAMAALYGAAAFINDYVTPLTGVMRALVLLFLTVCIWFYFSVNRAKQKFW</sequence>
<dbReference type="EMBL" id="SRYA01000011">
    <property type="protein sequence ID" value="TGY96998.1"/>
    <property type="molecule type" value="Genomic_DNA"/>
</dbReference>
<protein>
    <submittedName>
        <fullName evidence="1">Uncharacterized protein</fullName>
    </submittedName>
</protein>
<organism evidence="1 2">
    <name type="scientific">Petralouisia muris</name>
    <dbReference type="NCBI Taxonomy" id="3032872"/>
    <lineage>
        <taxon>Bacteria</taxon>
        <taxon>Bacillati</taxon>
        <taxon>Bacillota</taxon>
        <taxon>Clostridia</taxon>
        <taxon>Lachnospirales</taxon>
        <taxon>Lachnospiraceae</taxon>
        <taxon>Petralouisia</taxon>
    </lineage>
</organism>
<evidence type="ECO:0000313" key="1">
    <source>
        <dbReference type="EMBL" id="TGY96998.1"/>
    </source>
</evidence>
<gene>
    <name evidence="1" type="ORF">E5329_07190</name>
</gene>
<reference evidence="1" key="1">
    <citation type="submission" date="2019-04" db="EMBL/GenBank/DDBJ databases">
        <title>Microbes associate with the intestines of laboratory mice.</title>
        <authorList>
            <person name="Navarre W."/>
            <person name="Wong E."/>
            <person name="Huang K."/>
            <person name="Tropini C."/>
            <person name="Ng K."/>
            <person name="Yu B."/>
        </authorList>
    </citation>
    <scope>NUCLEOTIDE SEQUENCE</scope>
    <source>
        <strain evidence="1">NM01_1-7b</strain>
    </source>
</reference>